<dbReference type="Pfam" id="PF05594">
    <property type="entry name" value="Fil_haemagg"/>
    <property type="match status" value="4"/>
</dbReference>
<sequence length="1616" mass="167190">MDNNGTHPTRLKKTIAWVLLFLYLGQPLAAQAAQAAKHSSQRPVSKLTRPPRAPRPETSQYPITPTGKNPSIDYAANGVRVIYINKPTGSGISHNQYQDFNVGPTGLILDNAYNITLTELGGYIQGNPNLANGSARIILNEVTGPHLSRLNGYTEIAGKQAELIIANPNGITGDGFGFINTSRATLTTGSPVFDPGGSLGGFQVTDGQIAIQGDGLNAANIDRVDLISRTTQINAGIWANQLNIVTGANDVSYQTLDAKKLDIAASEPPAVSLDVGQLGGMYANKILLIGTEQGVGVHSQGTVMADSDLTITQDGKLILAGSTQAQGNITIHSQDLTQEGNLYAQGNTQITTAGAITNSGILAAGNNASLNAQTIQSSQLLAAGLNADGALGAHGNLSLISRDQAQLSGQQSAAQNITIQAGAIDLTQASTSAGQQITLTAANGSILHQEASLTAGGKATLTATGTIDNTQGAIQTGQGLTLTAAAINNTQGSLLNLDASPLTLDASQTLTNTQGLIGTNGAVTIHAKTLVNRNQGQIIAGETLSLITTGAIDNTQGQINAIGLLDLTAANITNSGGQLAANTDATLTTGSFTQDGTIIAGRDLALSLSQNYTHQAGTQLLAGRNLSLTTTGTLTNSGTLEAVDTLTVSGKNITNQTNASLAAGNTINLQAATGAITNQGRIDSTSVNTQSQTLTNTGGIVGNLITLQADILTNTGSSAIIAATHGVTLLGKTKIQNKSGATLYSQGDIFIAASDQPKPDGSYERTGAFLNDSTSRIEAHRNLSILAETLSNDGLISGEQIYIEGKTIQNNAGKPVTGSQTGDPSQDTPALPGNGLYTVRPEATSQYLVETDPRFTSYEAFTTSDYMLEQLGLDPEATLKRLGDGHYEQKLVRDQITQLTGRRLSDGYESDDQAYKALLENGAQTAKEMNLTVGVALTDDQVKNLSHDMVWMVEKEVQGQKVLVPVVYLANTANKETTSAGGLITGKNVVLKAEGDITNSGAIRASHYTGLEAKNIVNRAGAITGGTTHLKTSEDIRNQSGKISGANVLLDAGRDIKNETLITTTTSSTTKTLPKKHWFSRKTKETTTTTTTTAGPTGSIEASENLTAVAGRDITIAGASLTAGQDLALQAGRNLAVNTVETKDTKTITGKGYSSSQETTTHLQSNIQAGGNATLAAQNDLTLQGANLTAGQDLALQAGRNLAVNAAQQKQSSAENKKKYSHHSQTITNLQSNIQAGGNATLVAQNDLTLRGANLAAQNDLTLAAGGNITVAAVKDRVTEDTKKGSRKNYTYTKTDDESVVGSQLAAGGNITIAAVQLDDPNPNTSANRGNVTIEGSAVQTGQGNIAIAADNNIDIKAASERHETYTETKKTKKRTFSSKTTVKTKRTVENNAIGSIIQAGAASNGNTEDTEPKPTLQITSGKDLTIQGSMVAASGAVQLNAANDVQITSAQDTLTIDTTYSSKKRGALSSKVKIDNQHTAITTASGSLVSGDTVAINAGRDLTVSGSSVAGTGDVALSAKNNLNILSAQDTMTNQRYTYEKTSGLTASFQGGFSLSAGTTSLKTTTDETSVSQVESIVGSQNGTLTLLAGQDATISGSDILGGAGIDLLAQNITI</sequence>
<dbReference type="EMBL" id="AFGF01000020">
    <property type="protein sequence ID" value="EGO65284.1"/>
    <property type="molecule type" value="Genomic_DNA"/>
</dbReference>
<comment type="caution">
    <text evidence="4">The sequence shown here is derived from an EMBL/GenBank/DDBJ whole genome shotgun (WGS) entry which is preliminary data.</text>
</comment>
<dbReference type="NCBIfam" id="TIGR01731">
    <property type="entry name" value="fil_hemag_20aa"/>
    <property type="match status" value="10"/>
</dbReference>
<feature type="chain" id="PRO_5003359363" evidence="2">
    <location>
        <begin position="33"/>
        <end position="1616"/>
    </location>
</feature>
<dbReference type="InterPro" id="IPR008619">
    <property type="entry name" value="Filamentous_hemagglutn_rpt"/>
</dbReference>
<keyword evidence="2" id="KW-0732">Signal</keyword>
<feature type="non-terminal residue" evidence="4">
    <location>
        <position position="1616"/>
    </location>
</feature>
<dbReference type="RefSeq" id="WP_004092914.1">
    <property type="nucleotide sequence ID" value="NZ_AFGF01000020.1"/>
</dbReference>
<evidence type="ECO:0000313" key="5">
    <source>
        <dbReference type="Proteomes" id="UP000003240"/>
    </source>
</evidence>
<accession>F7NF99</accession>
<gene>
    <name evidence="4" type="ORF">ALO_03631</name>
</gene>
<dbReference type="NCBIfam" id="TIGR01901">
    <property type="entry name" value="adhes_NPXG"/>
    <property type="match status" value="1"/>
</dbReference>
<dbReference type="InterPro" id="IPR025157">
    <property type="entry name" value="Hemagglutinin_rpt"/>
</dbReference>
<dbReference type="GO" id="GO:0003824">
    <property type="term" value="F:catalytic activity"/>
    <property type="evidence" value="ECO:0007669"/>
    <property type="project" value="UniProtKB-ARBA"/>
</dbReference>
<dbReference type="Pfam" id="PF05860">
    <property type="entry name" value="TPS"/>
    <property type="match status" value="1"/>
</dbReference>
<dbReference type="Gene3D" id="2.160.20.10">
    <property type="entry name" value="Single-stranded right-handed beta-helix, Pectin lyase-like"/>
    <property type="match status" value="1"/>
</dbReference>
<feature type="domain" description="Filamentous haemagglutinin FhaB/tRNA nuclease CdiA-like TPS" evidence="3">
    <location>
        <begin position="76"/>
        <end position="196"/>
    </location>
</feature>
<evidence type="ECO:0000259" key="3">
    <source>
        <dbReference type="SMART" id="SM00912"/>
    </source>
</evidence>
<dbReference type="InterPro" id="IPR010069">
    <property type="entry name" value="CdiA_FHA1_rpt"/>
</dbReference>
<dbReference type="STRING" id="1009370.ALO_03631"/>
<dbReference type="OrthoDB" id="1672057at2"/>
<organism evidence="4 5">
    <name type="scientific">Acetonema longum DSM 6540</name>
    <dbReference type="NCBI Taxonomy" id="1009370"/>
    <lineage>
        <taxon>Bacteria</taxon>
        <taxon>Bacillati</taxon>
        <taxon>Bacillota</taxon>
        <taxon>Negativicutes</taxon>
        <taxon>Acetonemataceae</taxon>
        <taxon>Acetonema</taxon>
    </lineage>
</organism>
<dbReference type="InterPro" id="IPR011050">
    <property type="entry name" value="Pectin_lyase_fold/virulence"/>
</dbReference>
<proteinExistence type="predicted"/>
<evidence type="ECO:0000313" key="4">
    <source>
        <dbReference type="EMBL" id="EGO65284.1"/>
    </source>
</evidence>
<dbReference type="SMART" id="SM00912">
    <property type="entry name" value="Haemagg_act"/>
    <property type="match status" value="1"/>
</dbReference>
<protein>
    <submittedName>
        <fullName evidence="4">Filamentous hemagglutinin protein</fullName>
    </submittedName>
</protein>
<dbReference type="eggNOG" id="COG3210">
    <property type="taxonomic scope" value="Bacteria"/>
</dbReference>
<name>F7NF99_9FIRM</name>
<evidence type="ECO:0000256" key="1">
    <source>
        <dbReference type="SAM" id="MobiDB-lite"/>
    </source>
</evidence>
<dbReference type="InterPro" id="IPR012334">
    <property type="entry name" value="Pectin_lyas_fold"/>
</dbReference>
<keyword evidence="5" id="KW-1185">Reference proteome</keyword>
<feature type="signal peptide" evidence="2">
    <location>
        <begin position="1"/>
        <end position="32"/>
    </location>
</feature>
<dbReference type="Pfam" id="PF13332">
    <property type="entry name" value="Fil_haemagg_2"/>
    <property type="match status" value="4"/>
</dbReference>
<dbReference type="InterPro" id="IPR008638">
    <property type="entry name" value="FhaB/CdiA-like_TPS"/>
</dbReference>
<dbReference type="Proteomes" id="UP000003240">
    <property type="component" value="Unassembled WGS sequence"/>
</dbReference>
<reference evidence="4 5" key="1">
    <citation type="journal article" date="2011" name="EMBO J.">
        <title>Structural diversity of bacterial flagellar motors.</title>
        <authorList>
            <person name="Chen S."/>
            <person name="Beeby M."/>
            <person name="Murphy G.E."/>
            <person name="Leadbetter J.R."/>
            <person name="Hendrixson D.R."/>
            <person name="Briegel A."/>
            <person name="Li Z."/>
            <person name="Shi J."/>
            <person name="Tocheva E.I."/>
            <person name="Muller A."/>
            <person name="Dobro M.J."/>
            <person name="Jensen G.J."/>
        </authorList>
    </citation>
    <scope>NUCLEOTIDE SEQUENCE [LARGE SCALE GENOMIC DNA]</scope>
    <source>
        <strain evidence="4 5">DSM 6540</strain>
    </source>
</reference>
<dbReference type="SUPFAM" id="SSF51126">
    <property type="entry name" value="Pectin lyase-like"/>
    <property type="match status" value="1"/>
</dbReference>
<evidence type="ECO:0000256" key="2">
    <source>
        <dbReference type="SAM" id="SignalP"/>
    </source>
</evidence>
<feature type="compositionally biased region" description="Polar residues" evidence="1">
    <location>
        <begin position="57"/>
        <end position="69"/>
    </location>
</feature>
<feature type="region of interest" description="Disordered" evidence="1">
    <location>
        <begin position="34"/>
        <end position="69"/>
    </location>
</feature>